<evidence type="ECO:0000256" key="3">
    <source>
        <dbReference type="ARBA" id="ARBA00022630"/>
    </source>
</evidence>
<accession>A0AAP3BAB4</accession>
<feature type="domain" description="FMN-binding" evidence="8">
    <location>
        <begin position="100"/>
        <end position="193"/>
    </location>
</feature>
<comment type="function">
    <text evidence="6">Part of a membrane-bound complex that couples electron transfer with translocation of ions across the membrane.</text>
</comment>
<keyword evidence="4 6" id="KW-0288">FMN</keyword>
<comment type="subunit">
    <text evidence="6">The complex is composed of six subunits: RnfA, RnfB, RnfC, RnfD, RnfE and RnfG.</text>
</comment>
<gene>
    <name evidence="6" type="primary">rnfG</name>
    <name evidence="9" type="ORF">ONT16_04105</name>
</gene>
<dbReference type="InterPro" id="IPR010209">
    <property type="entry name" value="Ion_transpt_RnfG/RsxG"/>
</dbReference>
<dbReference type="EC" id="7.-.-.-" evidence="6"/>
<evidence type="ECO:0000256" key="4">
    <source>
        <dbReference type="ARBA" id="ARBA00022643"/>
    </source>
</evidence>
<dbReference type="EMBL" id="JAPDVK010000001">
    <property type="protein sequence ID" value="MCW4127460.1"/>
    <property type="molecule type" value="Genomic_DNA"/>
</dbReference>
<evidence type="ECO:0000256" key="5">
    <source>
        <dbReference type="ARBA" id="ARBA00022982"/>
    </source>
</evidence>
<comment type="caution">
    <text evidence="9">The sequence shown here is derived from an EMBL/GenBank/DDBJ whole genome shotgun (WGS) entry which is preliminary data.</text>
</comment>
<evidence type="ECO:0000256" key="1">
    <source>
        <dbReference type="ARBA" id="ARBA00022448"/>
    </source>
</evidence>
<evidence type="ECO:0000313" key="9">
    <source>
        <dbReference type="EMBL" id="MCW4127460.1"/>
    </source>
</evidence>
<dbReference type="PIRSF" id="PIRSF006091">
    <property type="entry name" value="E_trnsport_RnfG"/>
    <property type="match status" value="1"/>
</dbReference>
<dbReference type="GO" id="GO:0022900">
    <property type="term" value="P:electron transport chain"/>
    <property type="evidence" value="ECO:0007669"/>
    <property type="project" value="UniProtKB-UniRule"/>
</dbReference>
<feature type="compositionally biased region" description="Basic and acidic residues" evidence="7">
    <location>
        <begin position="198"/>
        <end position="224"/>
    </location>
</feature>
<dbReference type="GO" id="GO:0009055">
    <property type="term" value="F:electron transfer activity"/>
    <property type="evidence" value="ECO:0007669"/>
    <property type="project" value="InterPro"/>
</dbReference>
<dbReference type="NCBIfam" id="TIGR01947">
    <property type="entry name" value="rnfG"/>
    <property type="match status" value="1"/>
</dbReference>
<keyword evidence="6" id="KW-1133">Transmembrane helix</keyword>
<comment type="cofactor">
    <cofactor evidence="6">
        <name>FMN</name>
        <dbReference type="ChEBI" id="CHEBI:58210"/>
    </cofactor>
</comment>
<dbReference type="GO" id="GO:0005886">
    <property type="term" value="C:plasma membrane"/>
    <property type="evidence" value="ECO:0007669"/>
    <property type="project" value="UniProtKB-SubCell"/>
</dbReference>
<dbReference type="HAMAP" id="MF_00479">
    <property type="entry name" value="RsxG_RnfG"/>
    <property type="match status" value="1"/>
</dbReference>
<keyword evidence="6" id="KW-0812">Transmembrane</keyword>
<proteinExistence type="inferred from homology"/>
<dbReference type="RefSeq" id="WP_264965497.1">
    <property type="nucleotide sequence ID" value="NZ_JAPDVK010000001.1"/>
</dbReference>
<evidence type="ECO:0000256" key="7">
    <source>
        <dbReference type="SAM" id="MobiDB-lite"/>
    </source>
</evidence>
<feature type="modified residue" description="FMN phosphoryl threonine" evidence="6">
    <location>
        <position position="176"/>
    </location>
</feature>
<evidence type="ECO:0000313" key="10">
    <source>
        <dbReference type="Proteomes" id="UP001209344"/>
    </source>
</evidence>
<keyword evidence="5 6" id="KW-0249">Electron transport</keyword>
<dbReference type="PROSITE" id="PS51257">
    <property type="entry name" value="PROKAR_LIPOPROTEIN"/>
    <property type="match status" value="1"/>
</dbReference>
<dbReference type="Proteomes" id="UP001209344">
    <property type="component" value="Unassembled WGS sequence"/>
</dbReference>
<reference evidence="9" key="1">
    <citation type="submission" date="2022-11" db="EMBL/GenBank/DDBJ databases">
        <title>Genomic repertoires linked with pathogenic potency of arthritogenic Prevotella copri isolated from the gut of rheumatoid arthritis patients.</title>
        <authorList>
            <person name="Nii T."/>
            <person name="Maeda Y."/>
            <person name="Motooka D."/>
            <person name="Naito M."/>
            <person name="Matsumoto Y."/>
            <person name="Ogawa T."/>
            <person name="Oguro-Igashira E."/>
            <person name="Kishikawa T."/>
            <person name="Yamashita M."/>
            <person name="Koizumi S."/>
            <person name="Kurakawa T."/>
            <person name="Okumura R."/>
            <person name="Kayama H."/>
            <person name="Murakami M."/>
            <person name="Sakaguchi T."/>
            <person name="Das B."/>
            <person name="Nakamura S."/>
            <person name="Okada Y."/>
            <person name="Kumanogoh A."/>
            <person name="Takeda K."/>
        </authorList>
    </citation>
    <scope>NUCLEOTIDE SEQUENCE</scope>
    <source>
        <strain evidence="9">F3-75</strain>
    </source>
</reference>
<evidence type="ECO:0000259" key="8">
    <source>
        <dbReference type="SMART" id="SM00900"/>
    </source>
</evidence>
<protein>
    <recommendedName>
        <fullName evidence="6">Ion-translocating oxidoreductase complex subunit G</fullName>
        <ecNumber evidence="6">7.-.-.-</ecNumber>
    </recommendedName>
    <alternativeName>
        <fullName evidence="6">Rnf electron transport complex subunit G</fullName>
    </alternativeName>
</protein>
<keyword evidence="1 6" id="KW-0813">Transport</keyword>
<organism evidence="9 10">
    <name type="scientific">Segatella copri</name>
    <dbReference type="NCBI Taxonomy" id="165179"/>
    <lineage>
        <taxon>Bacteria</taxon>
        <taxon>Pseudomonadati</taxon>
        <taxon>Bacteroidota</taxon>
        <taxon>Bacteroidia</taxon>
        <taxon>Bacteroidales</taxon>
        <taxon>Prevotellaceae</taxon>
        <taxon>Segatella</taxon>
    </lineage>
</organism>
<evidence type="ECO:0000256" key="2">
    <source>
        <dbReference type="ARBA" id="ARBA00022553"/>
    </source>
</evidence>
<keyword evidence="3 6" id="KW-0285">Flavoprotein</keyword>
<feature type="region of interest" description="Disordered" evidence="7">
    <location>
        <begin position="196"/>
        <end position="224"/>
    </location>
</feature>
<comment type="subcellular location">
    <subcellularLocation>
        <location evidence="6">Cell membrane</location>
        <topology evidence="6">Single-pass membrane protein</topology>
    </subcellularLocation>
</comment>
<dbReference type="AlphaFoldDB" id="A0AAP3BAB4"/>
<dbReference type="GO" id="GO:0010181">
    <property type="term" value="F:FMN binding"/>
    <property type="evidence" value="ECO:0007669"/>
    <property type="project" value="InterPro"/>
</dbReference>
<keyword evidence="6" id="KW-0472">Membrane</keyword>
<keyword evidence="6" id="KW-1278">Translocase</keyword>
<dbReference type="PANTHER" id="PTHR36118">
    <property type="entry name" value="ION-TRANSLOCATING OXIDOREDUCTASE COMPLEX SUBUNIT G"/>
    <property type="match status" value="1"/>
</dbReference>
<dbReference type="InterPro" id="IPR007329">
    <property type="entry name" value="FMN-bd"/>
</dbReference>
<dbReference type="SMART" id="SM00900">
    <property type="entry name" value="FMN_bind"/>
    <property type="match status" value="1"/>
</dbReference>
<sequence>MQKLESSLKNMVLVLVGVALIVGAVLACINNLTSGPIAEKAAQSLATGIKSVMGTEDLQVAEPEEVKQEFGGKEFTFILHKCSDKSGKELGAAVESTTGGFGGDLKVLVGFDTEGKIMGYTILQASETPGLGAKATTWFQKDGKGSIIGMTPKDGDLHVSKDDKGGNAVDAITASTITSRAFLKAINQAYAAYAGKSVDGERGASQKADAESGASKVEHNEKKG</sequence>
<keyword evidence="2 6" id="KW-0597">Phosphoprotein</keyword>
<dbReference type="Pfam" id="PF04205">
    <property type="entry name" value="FMN_bind"/>
    <property type="match status" value="1"/>
</dbReference>
<keyword evidence="6" id="KW-1003">Cell membrane</keyword>
<name>A0AAP3BAB4_9BACT</name>
<evidence type="ECO:0000256" key="6">
    <source>
        <dbReference type="HAMAP-Rule" id="MF_00479"/>
    </source>
</evidence>
<dbReference type="PANTHER" id="PTHR36118:SF1">
    <property type="entry name" value="ION-TRANSLOCATING OXIDOREDUCTASE COMPLEX SUBUNIT G"/>
    <property type="match status" value="1"/>
</dbReference>
<comment type="similarity">
    <text evidence="6">Belongs to the RnfG family.</text>
</comment>